<dbReference type="AlphaFoldDB" id="A0A5A5T6K5"/>
<evidence type="ECO:0000313" key="2">
    <source>
        <dbReference type="Proteomes" id="UP000322530"/>
    </source>
</evidence>
<protein>
    <recommendedName>
        <fullName evidence="3">Halobacterial output domain-containing protein</fullName>
    </recommendedName>
</protein>
<reference evidence="1 2" key="1">
    <citation type="submission" date="2019-01" db="EMBL/GenBank/DDBJ databases">
        <title>Draft genome sequence of Dictyobacter sp. Uno17.</title>
        <authorList>
            <person name="Wang C.M."/>
            <person name="Zheng Y."/>
            <person name="Sakai Y."/>
            <person name="Abe K."/>
            <person name="Yokota A."/>
            <person name="Yabe S."/>
        </authorList>
    </citation>
    <scope>NUCLEOTIDE SEQUENCE [LARGE SCALE GENOMIC DNA]</scope>
    <source>
        <strain evidence="1 2">Uno17</strain>
    </source>
</reference>
<organism evidence="1 2">
    <name type="scientific">Dictyobacter arantiisoli</name>
    <dbReference type="NCBI Taxonomy" id="2014874"/>
    <lineage>
        <taxon>Bacteria</taxon>
        <taxon>Bacillati</taxon>
        <taxon>Chloroflexota</taxon>
        <taxon>Ktedonobacteria</taxon>
        <taxon>Ktedonobacterales</taxon>
        <taxon>Dictyobacteraceae</taxon>
        <taxon>Dictyobacter</taxon>
    </lineage>
</organism>
<name>A0A5A5T6K5_9CHLR</name>
<evidence type="ECO:0000313" key="1">
    <source>
        <dbReference type="EMBL" id="GCF07100.1"/>
    </source>
</evidence>
<dbReference type="OrthoDB" id="165099at2"/>
<comment type="caution">
    <text evidence="1">The sequence shown here is derived from an EMBL/GenBank/DDBJ whole genome shotgun (WGS) entry which is preliminary data.</text>
</comment>
<dbReference type="RefSeq" id="WP_149400139.1">
    <property type="nucleotide sequence ID" value="NZ_BIXY01000005.1"/>
</dbReference>
<gene>
    <name evidence="1" type="ORF">KDI_06640</name>
</gene>
<evidence type="ECO:0008006" key="3">
    <source>
        <dbReference type="Google" id="ProtNLM"/>
    </source>
</evidence>
<sequence>MSTPSQAQLWLEKNQENPAIQFLSAWITETLQRPLESIENIEIVPDDPDTPAEIEFIVSFADGSSATQTVQVAD</sequence>
<keyword evidence="2" id="KW-1185">Reference proteome</keyword>
<dbReference type="EMBL" id="BIXY01000005">
    <property type="protein sequence ID" value="GCF07100.1"/>
    <property type="molecule type" value="Genomic_DNA"/>
</dbReference>
<accession>A0A5A5T6K5</accession>
<dbReference type="Proteomes" id="UP000322530">
    <property type="component" value="Unassembled WGS sequence"/>
</dbReference>
<proteinExistence type="predicted"/>